<dbReference type="Pfam" id="PF00756">
    <property type="entry name" value="Esterase"/>
    <property type="match status" value="1"/>
</dbReference>
<keyword evidence="3" id="KW-1185">Reference proteome</keyword>
<feature type="transmembrane region" description="Helical" evidence="1">
    <location>
        <begin position="129"/>
        <end position="148"/>
    </location>
</feature>
<dbReference type="AlphaFoldDB" id="A0A6I5MYS2"/>
<keyword evidence="1" id="KW-0812">Transmembrane</keyword>
<evidence type="ECO:0000313" key="2">
    <source>
        <dbReference type="EMBL" id="NEG69778.1"/>
    </source>
</evidence>
<sequence>MIGEHWGVVAAMPSVDVGAAWKSTLDAVMGVGLMDGWLPTTVYVATAVAAGLLVAAQLLRLQVGRLLAELLVAALAGGVGAVAAWLIGNKYMVFGIYMGWTMIWMITVTVAVVGWAIATAVLNRGWRRVVAIVLVPLALLSLALRIVAVTGQYRTVGSLFDYGSYESFESLHDSSVKGTAATSRAVPLDDWLKQVADGRVSVPAEPKLVEATIPATVSGFKARPALVWLPPAALAEPAAQLPVFIMLAGQPGSPGRFFDASDVRQLVTKYAATHGGVAPIIVSPDQNGDNTVNSLCANTTTHGAAETYLTVDVPNWIRRHLPVAASPDSWVIGGYSQGGTCAVELGPNHPDLFGTVLSIGAELQPTDGNVDEMVSREFNGDRSAYDRLVPVNAIAAHAPSTQTLVMGSGAEDRYSLANIGTIGDAAAAHGWQVVALKAYGTAHTWKAANAVFTSAVPWLCDRLGLGGDAARQAASSTASAATNHWFADNTGIEVIRP</sequence>
<dbReference type="Proteomes" id="UP000469292">
    <property type="component" value="Unassembled WGS sequence"/>
</dbReference>
<gene>
    <name evidence="2" type="ORF">F6S87_03990</name>
</gene>
<dbReference type="InterPro" id="IPR050583">
    <property type="entry name" value="Mycobacterial_A85_antigen"/>
</dbReference>
<dbReference type="RefSeq" id="WP_163227308.1">
    <property type="nucleotide sequence ID" value="NZ_VYSG01000001.1"/>
</dbReference>
<keyword evidence="1" id="KW-0472">Membrane</keyword>
<comment type="caution">
    <text evidence="2">The sequence shown here is derived from an EMBL/GenBank/DDBJ whole genome shotgun (WGS) entry which is preliminary data.</text>
</comment>
<name>A0A6I5MYS2_9BIFI</name>
<proteinExistence type="predicted"/>
<feature type="transmembrane region" description="Helical" evidence="1">
    <location>
        <begin position="37"/>
        <end position="59"/>
    </location>
</feature>
<feature type="transmembrane region" description="Helical" evidence="1">
    <location>
        <begin position="94"/>
        <end position="117"/>
    </location>
</feature>
<protein>
    <submittedName>
        <fullName evidence="2">Esterase family protein</fullName>
    </submittedName>
</protein>
<reference evidence="2 3" key="1">
    <citation type="submission" date="2019-09" db="EMBL/GenBank/DDBJ databases">
        <title>Phylogenetic characterization of a novel taxon of the genus Bifidobacterium: Bifidobacterium choloepi sp. nov.</title>
        <authorList>
            <person name="Modesto M."/>
            <person name="Satti M."/>
        </authorList>
    </citation>
    <scope>NUCLEOTIDE SEQUENCE [LARGE SCALE GENOMIC DNA]</scope>
    <source>
        <strain evidence="2 3">BRDM6</strain>
    </source>
</reference>
<dbReference type="GO" id="GO:0016747">
    <property type="term" value="F:acyltransferase activity, transferring groups other than amino-acyl groups"/>
    <property type="evidence" value="ECO:0007669"/>
    <property type="project" value="TreeGrafter"/>
</dbReference>
<dbReference type="InterPro" id="IPR029058">
    <property type="entry name" value="AB_hydrolase_fold"/>
</dbReference>
<dbReference type="PANTHER" id="PTHR48098">
    <property type="entry name" value="ENTEROCHELIN ESTERASE-RELATED"/>
    <property type="match status" value="1"/>
</dbReference>
<organism evidence="2 3">
    <name type="scientific">Bifidobacterium choloepi</name>
    <dbReference type="NCBI Taxonomy" id="2614131"/>
    <lineage>
        <taxon>Bacteria</taxon>
        <taxon>Bacillati</taxon>
        <taxon>Actinomycetota</taxon>
        <taxon>Actinomycetes</taxon>
        <taxon>Bifidobacteriales</taxon>
        <taxon>Bifidobacteriaceae</taxon>
        <taxon>Bifidobacterium</taxon>
    </lineage>
</organism>
<dbReference type="Gene3D" id="3.40.50.1820">
    <property type="entry name" value="alpha/beta hydrolase"/>
    <property type="match status" value="1"/>
</dbReference>
<feature type="transmembrane region" description="Helical" evidence="1">
    <location>
        <begin position="66"/>
        <end position="88"/>
    </location>
</feature>
<dbReference type="InterPro" id="IPR000801">
    <property type="entry name" value="Esterase-like"/>
</dbReference>
<dbReference type="SUPFAM" id="SSF53474">
    <property type="entry name" value="alpha/beta-Hydrolases"/>
    <property type="match status" value="1"/>
</dbReference>
<evidence type="ECO:0000256" key="1">
    <source>
        <dbReference type="SAM" id="Phobius"/>
    </source>
</evidence>
<accession>A0A6I5MYS2</accession>
<dbReference type="PANTHER" id="PTHR48098:SF1">
    <property type="entry name" value="DIACYLGLYCEROL ACYLTRANSFERASE_MYCOLYLTRANSFERASE AG85A"/>
    <property type="match status" value="1"/>
</dbReference>
<dbReference type="EMBL" id="VYSG01000001">
    <property type="protein sequence ID" value="NEG69778.1"/>
    <property type="molecule type" value="Genomic_DNA"/>
</dbReference>
<keyword evidence="1" id="KW-1133">Transmembrane helix</keyword>
<evidence type="ECO:0000313" key="3">
    <source>
        <dbReference type="Proteomes" id="UP000469292"/>
    </source>
</evidence>